<name>A0ABT1Z3D4_9RHOB</name>
<comment type="caution">
    <text evidence="1">The sequence shown here is derived from an EMBL/GenBank/DDBJ whole genome shotgun (WGS) entry which is preliminary data.</text>
</comment>
<evidence type="ECO:0000313" key="2">
    <source>
        <dbReference type="Proteomes" id="UP001165396"/>
    </source>
</evidence>
<reference evidence="1" key="1">
    <citation type="submission" date="2022-07" db="EMBL/GenBank/DDBJ databases">
        <title>Pseudosulfitobacter sp. strain AP-MA-4, whole genome sequence.</title>
        <authorList>
            <person name="Jiang Y."/>
        </authorList>
    </citation>
    <scope>NUCLEOTIDE SEQUENCE</scope>
    <source>
        <strain evidence="1">AP-MA-4</strain>
    </source>
</reference>
<accession>A0ABT1Z3D4</accession>
<dbReference type="Proteomes" id="UP001165396">
    <property type="component" value="Unassembled WGS sequence"/>
</dbReference>
<organism evidence="1 2">
    <name type="scientific">Pseudosulfitobacter koreensis</name>
    <dbReference type="NCBI Taxonomy" id="2968472"/>
    <lineage>
        <taxon>Bacteria</taxon>
        <taxon>Pseudomonadati</taxon>
        <taxon>Pseudomonadota</taxon>
        <taxon>Alphaproteobacteria</taxon>
        <taxon>Rhodobacterales</taxon>
        <taxon>Roseobacteraceae</taxon>
        <taxon>Pseudosulfitobacter</taxon>
    </lineage>
</organism>
<protein>
    <submittedName>
        <fullName evidence="1">Uncharacterized protein</fullName>
    </submittedName>
</protein>
<gene>
    <name evidence="1" type="ORF">NTA49_13840</name>
</gene>
<evidence type="ECO:0000313" key="1">
    <source>
        <dbReference type="EMBL" id="MCR8827620.1"/>
    </source>
</evidence>
<dbReference type="RefSeq" id="WP_258295389.1">
    <property type="nucleotide sequence ID" value="NZ_JANKJG010000010.1"/>
</dbReference>
<sequence>MLTKMIYTPDGDAGNFLQVHGTDSMATLLWRSRFKDSRLTPSINAMATALYDYSKTMLKQAEVLNAKGYKTKAETEAANLAAPWNALRRSIMDEKSSLIDRSDMMLKVEGGNAEMRSEYRKWFLSLSPPELFKTLLNSKNVELLASAIESGPALIGLDDTIFERVEERYAVVKFLYGSDKKFPPAPMAIDNLAGIEPDWKTLEKNARDQWIGIVQSNDEIDASDQYLAGALTLVAASVASMTTGQVFEILKAA</sequence>
<proteinExistence type="predicted"/>
<dbReference type="EMBL" id="JANKJG010000010">
    <property type="protein sequence ID" value="MCR8827620.1"/>
    <property type="molecule type" value="Genomic_DNA"/>
</dbReference>
<keyword evidence="2" id="KW-1185">Reference proteome</keyword>